<dbReference type="InterPro" id="IPR017927">
    <property type="entry name" value="FAD-bd_FR_type"/>
</dbReference>
<feature type="domain" description="FAD-binding FR-type" evidence="1">
    <location>
        <begin position="349"/>
        <end position="469"/>
    </location>
</feature>
<sequence length="605" mass="66662">MAFFTMGMPWNEGEEKMHKLLQVPSHDNPTAQTLTPQGAYMLQRAPLLAIGTLDCSGRPWTSIWGGQPGFSEPLGGGMVGTRTIVDAAHDPVIQAFGAGNTRGKMTPGNDKMFSALSIDLMTRKRVKLFGRLLATNLEDVDVEVDGDDEPPKSVPRTQEQLQLVTKIEQSLGNCPKYLNQYQIQPALVQSKLLAVSKTLIPEAKELIMNADMFFLSSATQKDMDTNHRGGEAGFVRILSDTEIVYPEYSGNRLYQTLGNLQMNPKVGLVFPDYTTGDVAYMTGEAEILVQSAAAEVLPGSNLAVKIRVDEVRVVQFGLPFRGVRKSPSPYNPLVRLLRTEGNIKAAYSNNRSIANLIDKVEIAPTIARFRFSLSDSLSYTPSQWVALDFSKELDIGYSHMRDDDPKSLNDDFVRTFTIASRSSDQGDAVRTFDIVIRKVGPVTKFLFDAAVNGSLQVPVLGVGGDFKIQKPANAHRIGFVAGGVGITPLLSQLPTLLAQQASTLRLYWSVRAEDIPLVVHVLLSYKDLAQMTHLFLTTPREGAPQSDALTVFEDQGLRVHGGRMLGEHLEGTELETWYVCASRPFRDFVVGCLPGKRVVFEDFNY</sequence>
<dbReference type="PANTHER" id="PTHR42815:SF2">
    <property type="entry name" value="FAD-BINDING, PUTATIVE (AFU_ORTHOLOGUE AFUA_6G07600)-RELATED"/>
    <property type="match status" value="1"/>
</dbReference>
<dbReference type="InterPro" id="IPR017938">
    <property type="entry name" value="Riboflavin_synthase-like_b-brl"/>
</dbReference>
<evidence type="ECO:0000259" key="1">
    <source>
        <dbReference type="PROSITE" id="PS51384"/>
    </source>
</evidence>
<dbReference type="EMBL" id="MU006583">
    <property type="protein sequence ID" value="KAF2745371.1"/>
    <property type="molecule type" value="Genomic_DNA"/>
</dbReference>
<dbReference type="PANTHER" id="PTHR42815">
    <property type="entry name" value="FAD-BINDING, PUTATIVE (AFU_ORTHOLOGUE AFUA_6G07600)-RELATED"/>
    <property type="match status" value="1"/>
</dbReference>
<dbReference type="OrthoDB" id="436496at2759"/>
<dbReference type="GO" id="GO:0016491">
    <property type="term" value="F:oxidoreductase activity"/>
    <property type="evidence" value="ECO:0007669"/>
    <property type="project" value="InterPro"/>
</dbReference>
<dbReference type="PROSITE" id="PS51384">
    <property type="entry name" value="FAD_FR"/>
    <property type="match status" value="1"/>
</dbReference>
<organism evidence="2 3">
    <name type="scientific">Sporormia fimetaria CBS 119925</name>
    <dbReference type="NCBI Taxonomy" id="1340428"/>
    <lineage>
        <taxon>Eukaryota</taxon>
        <taxon>Fungi</taxon>
        <taxon>Dikarya</taxon>
        <taxon>Ascomycota</taxon>
        <taxon>Pezizomycotina</taxon>
        <taxon>Dothideomycetes</taxon>
        <taxon>Pleosporomycetidae</taxon>
        <taxon>Pleosporales</taxon>
        <taxon>Sporormiaceae</taxon>
        <taxon>Sporormia</taxon>
    </lineage>
</organism>
<dbReference type="SUPFAM" id="SSF52343">
    <property type="entry name" value="Ferredoxin reductase-like, C-terminal NADP-linked domain"/>
    <property type="match status" value="1"/>
</dbReference>
<name>A0A6A6V7S6_9PLEO</name>
<evidence type="ECO:0000313" key="2">
    <source>
        <dbReference type="EMBL" id="KAF2745371.1"/>
    </source>
</evidence>
<dbReference type="SUPFAM" id="SSF50475">
    <property type="entry name" value="FMN-binding split barrel"/>
    <property type="match status" value="1"/>
</dbReference>
<dbReference type="InterPro" id="IPR039261">
    <property type="entry name" value="FNR_nucleotide-bd"/>
</dbReference>
<proteinExistence type="predicted"/>
<dbReference type="Proteomes" id="UP000799440">
    <property type="component" value="Unassembled WGS sequence"/>
</dbReference>
<dbReference type="SUPFAM" id="SSF63380">
    <property type="entry name" value="Riboflavin synthase domain-like"/>
    <property type="match status" value="1"/>
</dbReference>
<dbReference type="InterPro" id="IPR012349">
    <property type="entry name" value="Split_barrel_FMN-bd"/>
</dbReference>
<accession>A0A6A6V7S6</accession>
<gene>
    <name evidence="2" type="ORF">M011DRAFT_469755</name>
</gene>
<keyword evidence="3" id="KW-1185">Reference proteome</keyword>
<evidence type="ECO:0000313" key="3">
    <source>
        <dbReference type="Proteomes" id="UP000799440"/>
    </source>
</evidence>
<protein>
    <submittedName>
        <fullName evidence="2">Oxidoreductase-like protein</fullName>
    </submittedName>
</protein>
<dbReference type="Gene3D" id="2.40.30.10">
    <property type="entry name" value="Translation factors"/>
    <property type="match status" value="1"/>
</dbReference>
<dbReference type="Gene3D" id="3.40.50.80">
    <property type="entry name" value="Nucleotide-binding domain of ferredoxin-NADP reductase (FNR) module"/>
    <property type="match status" value="1"/>
</dbReference>
<dbReference type="Gene3D" id="2.30.110.10">
    <property type="entry name" value="Electron Transport, Fmn-binding Protein, Chain A"/>
    <property type="match status" value="1"/>
</dbReference>
<dbReference type="AlphaFoldDB" id="A0A6A6V7S6"/>
<reference evidence="2" key="1">
    <citation type="journal article" date="2020" name="Stud. Mycol.">
        <title>101 Dothideomycetes genomes: a test case for predicting lifestyles and emergence of pathogens.</title>
        <authorList>
            <person name="Haridas S."/>
            <person name="Albert R."/>
            <person name="Binder M."/>
            <person name="Bloem J."/>
            <person name="Labutti K."/>
            <person name="Salamov A."/>
            <person name="Andreopoulos B."/>
            <person name="Baker S."/>
            <person name="Barry K."/>
            <person name="Bills G."/>
            <person name="Bluhm B."/>
            <person name="Cannon C."/>
            <person name="Castanera R."/>
            <person name="Culley D."/>
            <person name="Daum C."/>
            <person name="Ezra D."/>
            <person name="Gonzalez J."/>
            <person name="Henrissat B."/>
            <person name="Kuo A."/>
            <person name="Liang C."/>
            <person name="Lipzen A."/>
            <person name="Lutzoni F."/>
            <person name="Magnuson J."/>
            <person name="Mondo S."/>
            <person name="Nolan M."/>
            <person name="Ohm R."/>
            <person name="Pangilinan J."/>
            <person name="Park H.-J."/>
            <person name="Ramirez L."/>
            <person name="Alfaro M."/>
            <person name="Sun H."/>
            <person name="Tritt A."/>
            <person name="Yoshinaga Y."/>
            <person name="Zwiers L.-H."/>
            <person name="Turgeon B."/>
            <person name="Goodwin S."/>
            <person name="Spatafora J."/>
            <person name="Crous P."/>
            <person name="Grigoriev I."/>
        </authorList>
    </citation>
    <scope>NUCLEOTIDE SEQUENCE</scope>
    <source>
        <strain evidence="2">CBS 119925</strain>
    </source>
</reference>